<reference evidence="1 2" key="1">
    <citation type="submission" date="2021-03" db="EMBL/GenBank/DDBJ databases">
        <title>Oceanisphaera sp. nov., isolated from the intestine.</title>
        <authorList>
            <person name="Zhao L.-H."/>
            <person name="Shi L.-F."/>
        </authorList>
    </citation>
    <scope>NUCLEOTIDE SEQUENCE [LARGE SCALE GENOMIC DNA]</scope>
    <source>
        <strain evidence="1 2">DM8</strain>
    </source>
</reference>
<protein>
    <submittedName>
        <fullName evidence="1">DUF484 family protein</fullName>
    </submittedName>
</protein>
<gene>
    <name evidence="1" type="ORF">J3U76_13085</name>
</gene>
<dbReference type="EMBL" id="JAGDFX010000017">
    <property type="protein sequence ID" value="MBO1520552.1"/>
    <property type="molecule type" value="Genomic_DNA"/>
</dbReference>
<evidence type="ECO:0000313" key="2">
    <source>
        <dbReference type="Proteomes" id="UP000664882"/>
    </source>
</evidence>
<dbReference type="Gene3D" id="3.30.450.40">
    <property type="match status" value="1"/>
</dbReference>
<evidence type="ECO:0000313" key="1">
    <source>
        <dbReference type="EMBL" id="MBO1520552.1"/>
    </source>
</evidence>
<proteinExistence type="predicted"/>
<dbReference type="PANTHER" id="PTHR38765:SF1">
    <property type="entry name" value="DUF484 DOMAIN-CONTAINING PROTEIN"/>
    <property type="match status" value="1"/>
</dbReference>
<dbReference type="InterPro" id="IPR029016">
    <property type="entry name" value="GAF-like_dom_sf"/>
</dbReference>
<keyword evidence="2" id="KW-1185">Reference proteome</keyword>
<dbReference type="Pfam" id="PF04340">
    <property type="entry name" value="DUF484"/>
    <property type="match status" value="1"/>
</dbReference>
<dbReference type="InterPro" id="IPR007435">
    <property type="entry name" value="DUF484"/>
</dbReference>
<organism evidence="1 2">
    <name type="scientific">Oceanisphaera pacifica</name>
    <dbReference type="NCBI Taxonomy" id="2818389"/>
    <lineage>
        <taxon>Bacteria</taxon>
        <taxon>Pseudomonadati</taxon>
        <taxon>Pseudomonadota</taxon>
        <taxon>Gammaproteobacteria</taxon>
        <taxon>Aeromonadales</taxon>
        <taxon>Aeromonadaceae</taxon>
        <taxon>Oceanisphaera</taxon>
    </lineage>
</organism>
<dbReference type="PANTHER" id="PTHR38765">
    <property type="entry name" value="DUF484 DOMAIN-CONTAINING PROTEIN"/>
    <property type="match status" value="1"/>
</dbReference>
<dbReference type="Proteomes" id="UP000664882">
    <property type="component" value="Unassembled WGS sequence"/>
</dbReference>
<name>A0ABS3NJ05_9GAMM</name>
<comment type="caution">
    <text evidence="1">The sequence shown here is derived from an EMBL/GenBank/DDBJ whole genome shotgun (WGS) entry which is preliminary data.</text>
</comment>
<accession>A0ABS3NJ05</accession>
<dbReference type="RefSeq" id="WP_208006422.1">
    <property type="nucleotide sequence ID" value="NZ_JAGDFX010000017.1"/>
</dbReference>
<sequence>MSEQASDISPNEAVALDDATIAEYLQDEPHFFARNPSLLRQLRLPHAQRGSLSLVEAKLEQQRLRIYELEDDITELMTVASDNERIFRVYMDLIPQLFKCTSVTELESYIRRTLQDKLRVPAVRLILDARTFVQADKTASEPLARLYQERMSSQMVYLGRLGKEEKRRLFQDSLVNSCALIRIGHHGEMGLLAFGSADGGHYGTGMDTLLINQLAEVLAQILPKLIAQEPSGD</sequence>